<accession>A0A7D4BC77</accession>
<evidence type="ECO:0000313" key="1">
    <source>
        <dbReference type="EMBL" id="QKG72566.1"/>
    </source>
</evidence>
<dbReference type="AlphaFoldDB" id="A0A7D4BC77"/>
<dbReference type="KEGG" id="emv:HQR01_15000"/>
<organism evidence="1 2">
    <name type="scientific">Erythrobacter mangrovi</name>
    <dbReference type="NCBI Taxonomy" id="2739433"/>
    <lineage>
        <taxon>Bacteria</taxon>
        <taxon>Pseudomonadati</taxon>
        <taxon>Pseudomonadota</taxon>
        <taxon>Alphaproteobacteria</taxon>
        <taxon>Sphingomonadales</taxon>
        <taxon>Erythrobacteraceae</taxon>
        <taxon>Erythrobacter/Porphyrobacter group</taxon>
        <taxon>Erythrobacter</taxon>
    </lineage>
</organism>
<keyword evidence="2" id="KW-1185">Reference proteome</keyword>
<dbReference type="Proteomes" id="UP000504693">
    <property type="component" value="Chromosome"/>
</dbReference>
<dbReference type="RefSeq" id="WP_173215946.1">
    <property type="nucleotide sequence ID" value="NZ_CP053921.1"/>
</dbReference>
<dbReference type="EMBL" id="CP053921">
    <property type="protein sequence ID" value="QKG72566.1"/>
    <property type="molecule type" value="Genomic_DNA"/>
</dbReference>
<reference evidence="1 2" key="1">
    <citation type="submission" date="2020-05" db="EMBL/GenBank/DDBJ databases">
        <title>Erythrobacter mangrovi sp. nov., isolated from rhizosphere soil of mangrove plant (Kandelia candel).</title>
        <authorList>
            <person name="Ye Y.H."/>
        </authorList>
    </citation>
    <scope>NUCLEOTIDE SEQUENCE [LARGE SCALE GENOMIC DNA]</scope>
    <source>
        <strain evidence="1 2">EB310</strain>
    </source>
</reference>
<proteinExistence type="predicted"/>
<sequence length="48" mass="5120">MLHKAAHATHPLTSHVTDEQRVEPVAPVAHGLMAIVDPAFGLQVLDVV</sequence>
<protein>
    <submittedName>
        <fullName evidence="1">Uncharacterized protein</fullName>
    </submittedName>
</protein>
<name>A0A7D4BC77_9SPHN</name>
<gene>
    <name evidence="1" type="ORF">HQR01_15000</name>
</gene>
<evidence type="ECO:0000313" key="2">
    <source>
        <dbReference type="Proteomes" id="UP000504693"/>
    </source>
</evidence>